<gene>
    <name evidence="2" type="ORF">DK389_25925</name>
</gene>
<keyword evidence="1" id="KW-0732">Signal</keyword>
<protein>
    <recommendedName>
        <fullName evidence="4">3',5'-cyclic-nucleotide phosphodiesterase</fullName>
    </recommendedName>
</protein>
<dbReference type="EMBL" id="CP029550">
    <property type="protein sequence ID" value="AWN43314.1"/>
    <property type="molecule type" value="Genomic_DNA"/>
</dbReference>
<dbReference type="OrthoDB" id="7998990at2"/>
<dbReference type="KEGG" id="mets:DK389_25925"/>
<keyword evidence="3" id="KW-1185">Reference proteome</keyword>
<dbReference type="Proteomes" id="UP000245926">
    <property type="component" value="Chromosome"/>
</dbReference>
<evidence type="ECO:0000256" key="1">
    <source>
        <dbReference type="SAM" id="SignalP"/>
    </source>
</evidence>
<name>A0A2U8WAY5_9HYPH</name>
<dbReference type="AlphaFoldDB" id="A0A2U8WAY5"/>
<dbReference type="RefSeq" id="WP_109893997.1">
    <property type="nucleotide sequence ID" value="NZ_CP029550.1"/>
</dbReference>
<evidence type="ECO:0000313" key="2">
    <source>
        <dbReference type="EMBL" id="AWN43314.1"/>
    </source>
</evidence>
<feature type="chain" id="PRO_5016128626" description="3',5'-cyclic-nucleotide phosphodiesterase" evidence="1">
    <location>
        <begin position="19"/>
        <end position="82"/>
    </location>
</feature>
<reference evidence="3" key="1">
    <citation type="submission" date="2018-05" db="EMBL/GenBank/DDBJ databases">
        <title>Complete Genome Sequence of Methylobacterium sp. 17SD2-17.</title>
        <authorList>
            <person name="Srinivasan S."/>
        </authorList>
    </citation>
    <scope>NUCLEOTIDE SEQUENCE [LARGE SCALE GENOMIC DNA]</scope>
    <source>
        <strain evidence="3">17SD2-17</strain>
    </source>
</reference>
<organism evidence="2 3">
    <name type="scientific">Methylobacterium durans</name>
    <dbReference type="NCBI Taxonomy" id="2202825"/>
    <lineage>
        <taxon>Bacteria</taxon>
        <taxon>Pseudomonadati</taxon>
        <taxon>Pseudomonadota</taxon>
        <taxon>Alphaproteobacteria</taxon>
        <taxon>Hyphomicrobiales</taxon>
        <taxon>Methylobacteriaceae</taxon>
        <taxon>Methylobacterium</taxon>
    </lineage>
</organism>
<evidence type="ECO:0008006" key="4">
    <source>
        <dbReference type="Google" id="ProtNLM"/>
    </source>
</evidence>
<proteinExistence type="predicted"/>
<feature type="signal peptide" evidence="1">
    <location>
        <begin position="1"/>
        <end position="18"/>
    </location>
</feature>
<sequence length="82" mass="8747">MLVRTAFALLLTTAAAVAAPNGATPTDRSELKKYCTGDYFTYCGDLAPDGPEVQACFRQNKAKLTPNCQAAITAYTKGQKRG</sequence>
<evidence type="ECO:0000313" key="3">
    <source>
        <dbReference type="Proteomes" id="UP000245926"/>
    </source>
</evidence>
<accession>A0A2U8WAY5</accession>